<dbReference type="InterPro" id="IPR025508">
    <property type="entry name" value="DUF4395"/>
</dbReference>
<feature type="transmembrane region" description="Helical" evidence="1">
    <location>
        <begin position="71"/>
        <end position="89"/>
    </location>
</feature>
<keyword evidence="1" id="KW-1133">Transmembrane helix</keyword>
<reference evidence="3" key="1">
    <citation type="submission" date="2021-01" db="EMBL/GenBank/DDBJ databases">
        <title>Whole genome shotgun sequence of Planobispora rosea NBRC 15558.</title>
        <authorList>
            <person name="Komaki H."/>
            <person name="Tamura T."/>
        </authorList>
    </citation>
    <scope>NUCLEOTIDE SEQUENCE</scope>
    <source>
        <strain evidence="3">NBRC 15558</strain>
    </source>
</reference>
<dbReference type="RefSeq" id="WP_068920997.1">
    <property type="nucleotide sequence ID" value="NZ_BMQP01000030.1"/>
</dbReference>
<evidence type="ECO:0000259" key="2">
    <source>
        <dbReference type="Pfam" id="PF14340"/>
    </source>
</evidence>
<gene>
    <name evidence="3" type="ORF">Pro02_70040</name>
</gene>
<dbReference type="Proteomes" id="UP000655044">
    <property type="component" value="Unassembled WGS sequence"/>
</dbReference>
<dbReference type="InterPro" id="IPR016942">
    <property type="entry name" value="UCP030042"/>
</dbReference>
<organism evidence="3 4">
    <name type="scientific">Planobispora rosea</name>
    <dbReference type="NCBI Taxonomy" id="35762"/>
    <lineage>
        <taxon>Bacteria</taxon>
        <taxon>Bacillati</taxon>
        <taxon>Actinomycetota</taxon>
        <taxon>Actinomycetes</taxon>
        <taxon>Streptosporangiales</taxon>
        <taxon>Streptosporangiaceae</taxon>
        <taxon>Planobispora</taxon>
    </lineage>
</organism>
<evidence type="ECO:0000256" key="1">
    <source>
        <dbReference type="SAM" id="Phobius"/>
    </source>
</evidence>
<dbReference type="AlphaFoldDB" id="A0A8J3S9P6"/>
<dbReference type="OrthoDB" id="345402at2"/>
<feature type="transmembrane region" description="Helical" evidence="1">
    <location>
        <begin position="7"/>
        <end position="25"/>
    </location>
</feature>
<feature type="transmembrane region" description="Helical" evidence="1">
    <location>
        <begin position="101"/>
        <end position="124"/>
    </location>
</feature>
<accession>A0A8J3S9P6</accession>
<name>A0A8J3S9P6_PLARO</name>
<proteinExistence type="predicted"/>
<dbReference type="PIRSF" id="PIRSF030042">
    <property type="entry name" value="UCP030042"/>
    <property type="match status" value="1"/>
</dbReference>
<feature type="transmembrane region" description="Helical" evidence="1">
    <location>
        <begin position="31"/>
        <end position="51"/>
    </location>
</feature>
<protein>
    <submittedName>
        <fullName evidence="3">Membrane protein</fullName>
    </submittedName>
</protein>
<feature type="domain" description="DUF4395" evidence="2">
    <location>
        <begin position="4"/>
        <end position="126"/>
    </location>
</feature>
<dbReference type="Pfam" id="PF14340">
    <property type="entry name" value="DUF4395"/>
    <property type="match status" value="1"/>
</dbReference>
<sequence>MQADPRALRFAAAVTTVVLSLVLILDSAWLLAAQAVVFALGAFGASPYGMVFKGIVKSPPRELEDARPPRFAQLVGLIFALVGMVGYTTQITPLALGATAAALFAAFLNAAFGFCLGCEMYLIIRRILPAAR</sequence>
<keyword evidence="1" id="KW-0812">Transmembrane</keyword>
<keyword evidence="1" id="KW-0472">Membrane</keyword>
<comment type="caution">
    <text evidence="3">The sequence shown here is derived from an EMBL/GenBank/DDBJ whole genome shotgun (WGS) entry which is preliminary data.</text>
</comment>
<keyword evidence="4" id="KW-1185">Reference proteome</keyword>
<evidence type="ECO:0000313" key="4">
    <source>
        <dbReference type="Proteomes" id="UP000655044"/>
    </source>
</evidence>
<evidence type="ECO:0000313" key="3">
    <source>
        <dbReference type="EMBL" id="GIH88596.1"/>
    </source>
</evidence>
<dbReference type="EMBL" id="BOOI01000084">
    <property type="protein sequence ID" value="GIH88596.1"/>
    <property type="molecule type" value="Genomic_DNA"/>
</dbReference>